<proteinExistence type="predicted"/>
<dbReference type="EMBL" id="CAJZBQ010000005">
    <property type="protein sequence ID" value="CAG9312000.1"/>
    <property type="molecule type" value="Genomic_DNA"/>
</dbReference>
<name>A0AAU9IDM3_9CILI</name>
<feature type="region of interest" description="Disordered" evidence="1">
    <location>
        <begin position="24"/>
        <end position="57"/>
    </location>
</feature>
<accession>A0AAU9IDM3</accession>
<comment type="caution">
    <text evidence="2">The sequence shown here is derived from an EMBL/GenBank/DDBJ whole genome shotgun (WGS) entry which is preliminary data.</text>
</comment>
<evidence type="ECO:0000313" key="3">
    <source>
        <dbReference type="Proteomes" id="UP001162131"/>
    </source>
</evidence>
<dbReference type="Proteomes" id="UP001162131">
    <property type="component" value="Unassembled WGS sequence"/>
</dbReference>
<sequence>MDPYLIQRLQQRKELTRISFWDLKDESSDSEEDSEPRKKSKPIENAEPLNNINEVPIEEQLEEPNVVVWGVDRSKEIRPTFREECKQVDPNILEKLGYVNRNCRPPSSKRKEILTSADDKKAGHSISIEEKKQKEKNKIQEIKNLLQHKLKNNP</sequence>
<evidence type="ECO:0000313" key="2">
    <source>
        <dbReference type="EMBL" id="CAG9312000.1"/>
    </source>
</evidence>
<reference evidence="2" key="1">
    <citation type="submission" date="2021-09" db="EMBL/GenBank/DDBJ databases">
        <authorList>
            <consortium name="AG Swart"/>
            <person name="Singh M."/>
            <person name="Singh A."/>
            <person name="Seah K."/>
            <person name="Emmerich C."/>
        </authorList>
    </citation>
    <scope>NUCLEOTIDE SEQUENCE</scope>
    <source>
        <strain evidence="2">ATCC30299</strain>
    </source>
</reference>
<feature type="compositionally biased region" description="Basic and acidic residues" evidence="1">
    <location>
        <begin position="109"/>
        <end position="137"/>
    </location>
</feature>
<protein>
    <submittedName>
        <fullName evidence="2">Uncharacterized protein</fullName>
    </submittedName>
</protein>
<gene>
    <name evidence="2" type="ORF">BSTOLATCC_MIC5258</name>
</gene>
<evidence type="ECO:0000256" key="1">
    <source>
        <dbReference type="SAM" id="MobiDB-lite"/>
    </source>
</evidence>
<organism evidence="2 3">
    <name type="scientific">Blepharisma stoltei</name>
    <dbReference type="NCBI Taxonomy" id="1481888"/>
    <lineage>
        <taxon>Eukaryota</taxon>
        <taxon>Sar</taxon>
        <taxon>Alveolata</taxon>
        <taxon>Ciliophora</taxon>
        <taxon>Postciliodesmatophora</taxon>
        <taxon>Heterotrichea</taxon>
        <taxon>Heterotrichida</taxon>
        <taxon>Blepharismidae</taxon>
        <taxon>Blepharisma</taxon>
    </lineage>
</organism>
<feature type="compositionally biased region" description="Basic and acidic residues" evidence="1">
    <location>
        <begin position="35"/>
        <end position="44"/>
    </location>
</feature>
<feature type="region of interest" description="Disordered" evidence="1">
    <location>
        <begin position="103"/>
        <end position="137"/>
    </location>
</feature>
<keyword evidence="3" id="KW-1185">Reference proteome</keyword>
<dbReference type="AlphaFoldDB" id="A0AAU9IDM3"/>